<name>A0A8C9GHW0_9PRIM</name>
<feature type="compositionally biased region" description="Basic residues" evidence="11">
    <location>
        <begin position="1"/>
        <end position="16"/>
    </location>
</feature>
<dbReference type="Pfam" id="PF00692">
    <property type="entry name" value="dUTPase"/>
    <property type="match status" value="1"/>
</dbReference>
<dbReference type="Ensembl" id="ENSPTET00000006702.1">
    <property type="protein sequence ID" value="ENSPTEP00000004287.1"/>
    <property type="gene ID" value="ENSPTEG00000005021.1"/>
</dbReference>
<dbReference type="InterPro" id="IPR036157">
    <property type="entry name" value="dUTPase-like_sf"/>
</dbReference>
<keyword evidence="14" id="KW-1185">Reference proteome</keyword>
<comment type="function">
    <text evidence="10">Involved in nucleotide metabolism via production of dUMP, the immediate precursor of thymidine nucleotides, and decreases the intracellular concentration of dUTP so that uracil cannot be incorporated into DNA.</text>
</comment>
<comment type="subunit">
    <text evidence="4">Homotrimer.</text>
</comment>
<comment type="cofactor">
    <cofactor evidence="1 10">
        <name>Mg(2+)</name>
        <dbReference type="ChEBI" id="CHEBI:18420"/>
    </cofactor>
</comment>
<comment type="similarity">
    <text evidence="3 10">Belongs to the dUTPase family.</text>
</comment>
<keyword evidence="6 10" id="KW-0460">Magnesium</keyword>
<feature type="domain" description="dUTPase-like" evidence="12">
    <location>
        <begin position="204"/>
        <end position="316"/>
    </location>
</feature>
<dbReference type="UniPathway" id="UPA00610">
    <property type="reaction ID" value="UER00666"/>
</dbReference>
<dbReference type="PANTHER" id="PTHR11241:SF11">
    <property type="entry name" value="DEOXYURIDINE 5'-TRIPHOSPHATE NUCLEOTIDOHYDROLASE, MITOCHONDRIAL"/>
    <property type="match status" value="1"/>
</dbReference>
<dbReference type="NCBIfam" id="NF001862">
    <property type="entry name" value="PRK00601.1"/>
    <property type="match status" value="1"/>
</dbReference>
<evidence type="ECO:0000256" key="2">
    <source>
        <dbReference type="ARBA" id="ARBA00005142"/>
    </source>
</evidence>
<dbReference type="InterPro" id="IPR033704">
    <property type="entry name" value="dUTPase_trimeric"/>
</dbReference>
<dbReference type="EC" id="3.6.1.23" evidence="10"/>
<reference evidence="13" key="2">
    <citation type="submission" date="2025-09" db="UniProtKB">
        <authorList>
            <consortium name="Ensembl"/>
        </authorList>
    </citation>
    <scope>IDENTIFICATION</scope>
</reference>
<proteinExistence type="inferred from homology"/>
<evidence type="ECO:0000313" key="14">
    <source>
        <dbReference type="Proteomes" id="UP000694416"/>
    </source>
</evidence>
<reference evidence="13" key="1">
    <citation type="submission" date="2025-08" db="UniProtKB">
        <authorList>
            <consortium name="Ensembl"/>
        </authorList>
    </citation>
    <scope>IDENTIFICATION</scope>
</reference>
<evidence type="ECO:0000313" key="13">
    <source>
        <dbReference type="Ensembl" id="ENSPTEP00000004287.1"/>
    </source>
</evidence>
<accession>A0A8C9GHW0</accession>
<dbReference type="Proteomes" id="UP000694416">
    <property type="component" value="Unplaced"/>
</dbReference>
<evidence type="ECO:0000256" key="3">
    <source>
        <dbReference type="ARBA" id="ARBA00006581"/>
    </source>
</evidence>
<dbReference type="SUPFAM" id="SSF51283">
    <property type="entry name" value="dUTPase-like"/>
    <property type="match status" value="1"/>
</dbReference>
<dbReference type="PANTHER" id="PTHR11241">
    <property type="entry name" value="DEOXYURIDINE 5'-TRIPHOSPHATE NUCLEOTIDOHYDROLASE"/>
    <property type="match status" value="1"/>
</dbReference>
<protein>
    <recommendedName>
        <fullName evidence="10">Deoxyuridine 5'-triphosphate nucleotidohydrolase</fullName>
        <shortName evidence="10">dUTPase</shortName>
        <ecNumber evidence="10">3.6.1.23</ecNumber>
    </recommendedName>
    <alternativeName>
        <fullName evidence="10">dUTP pyrophosphatase</fullName>
    </alternativeName>
</protein>
<keyword evidence="10" id="KW-0479">Metal-binding</keyword>
<dbReference type="GO" id="GO:0006226">
    <property type="term" value="P:dUMP biosynthetic process"/>
    <property type="evidence" value="ECO:0007669"/>
    <property type="project" value="UniProtKB-UniRule"/>
</dbReference>
<evidence type="ECO:0000256" key="5">
    <source>
        <dbReference type="ARBA" id="ARBA00022801"/>
    </source>
</evidence>
<dbReference type="InterPro" id="IPR008181">
    <property type="entry name" value="dUTPase"/>
</dbReference>
<dbReference type="InterPro" id="IPR029054">
    <property type="entry name" value="dUTPase-like"/>
</dbReference>
<organism evidence="13 14">
    <name type="scientific">Piliocolobus tephrosceles</name>
    <name type="common">Ugandan red Colobus</name>
    <dbReference type="NCBI Taxonomy" id="591936"/>
    <lineage>
        <taxon>Eukaryota</taxon>
        <taxon>Metazoa</taxon>
        <taxon>Chordata</taxon>
        <taxon>Craniata</taxon>
        <taxon>Vertebrata</taxon>
        <taxon>Euteleostomi</taxon>
        <taxon>Mammalia</taxon>
        <taxon>Eutheria</taxon>
        <taxon>Euarchontoglires</taxon>
        <taxon>Primates</taxon>
        <taxon>Haplorrhini</taxon>
        <taxon>Catarrhini</taxon>
        <taxon>Cercopithecidae</taxon>
        <taxon>Colobinae</taxon>
        <taxon>Piliocolobus</taxon>
    </lineage>
</organism>
<feature type="region of interest" description="Disordered" evidence="11">
    <location>
        <begin position="1"/>
        <end position="45"/>
    </location>
</feature>
<dbReference type="GO" id="GO:0046081">
    <property type="term" value="P:dUTP catabolic process"/>
    <property type="evidence" value="ECO:0007669"/>
    <property type="project" value="UniProtKB-UniRule"/>
</dbReference>
<evidence type="ECO:0000256" key="10">
    <source>
        <dbReference type="RuleBase" id="RU367024"/>
    </source>
</evidence>
<dbReference type="AlphaFoldDB" id="A0A8C9GHW0"/>
<evidence type="ECO:0000256" key="4">
    <source>
        <dbReference type="ARBA" id="ARBA00011233"/>
    </source>
</evidence>
<evidence type="ECO:0000256" key="1">
    <source>
        <dbReference type="ARBA" id="ARBA00001946"/>
    </source>
</evidence>
<evidence type="ECO:0000256" key="8">
    <source>
        <dbReference type="ARBA" id="ARBA00047686"/>
    </source>
</evidence>
<dbReference type="Gene3D" id="2.70.40.10">
    <property type="match status" value="1"/>
</dbReference>
<dbReference type="GO" id="GO:0000287">
    <property type="term" value="F:magnesium ion binding"/>
    <property type="evidence" value="ECO:0007669"/>
    <property type="project" value="UniProtKB-UniRule"/>
</dbReference>
<evidence type="ECO:0000256" key="7">
    <source>
        <dbReference type="ARBA" id="ARBA00023080"/>
    </source>
</evidence>
<evidence type="ECO:0000256" key="9">
    <source>
        <dbReference type="ARBA" id="ARBA00057946"/>
    </source>
</evidence>
<comment type="function">
    <text evidence="9">Catalyzes the cleavage of 2'-deoxyuridine 5'-triphosphate (dUTP) into 2'-deoxyuridine 5'-monophosphate (dUMP) and inorganic pyrophosphate and through its action efficiently prevents uracil misincorporation into DNA and at the same time provides dUMP, the substrate for de novo thymidylate biosynthesis. Inhibits peroxisome proliferator-activated receptor (PPAR) activity by binding of its N-terminal to PPAR, preventing the latter's dimerization with retinoid X receptor. Essential for embryonic development.</text>
</comment>
<keyword evidence="7 10" id="KW-0546">Nucleotide metabolism</keyword>
<keyword evidence="5 10" id="KW-0378">Hydrolase</keyword>
<dbReference type="NCBIfam" id="TIGR00576">
    <property type="entry name" value="dut"/>
    <property type="match status" value="1"/>
</dbReference>
<evidence type="ECO:0000256" key="11">
    <source>
        <dbReference type="SAM" id="MobiDB-lite"/>
    </source>
</evidence>
<sequence length="344" mass="37230">MRARANKKSEGKRRRHPEAAARLRTPRAPSSWCPRACAASPRPSHGGDCFRGHVSGTRASSGWKPGARPEVPRSQPAQTLGEMTLLCPRPALCYHFFPSLLRSAMQNARGARQRAEAAGLCGPGPPLGRAAQHWTPWPLSSTGSLSRGCRGASTAGAAGWKGELPKPGECPAPGQETPAISPSKRPRPAEEGGMQLRFARLSEHATAPTRGSPRAAGYDLYSAYDYTIPPMEKALVKTDIQIALPSGCYGRVAPRSGLAAKHFIDVGAGVIDEDYRGNVGVVLFNFGKEKFEVKKGDRIAQLICERIFYPEIEEVQVASFLKCERKIVNSNLQPVYQIPDIVIL</sequence>
<evidence type="ECO:0000259" key="12">
    <source>
        <dbReference type="Pfam" id="PF00692"/>
    </source>
</evidence>
<dbReference type="FunFam" id="2.70.40.10:FF:000004">
    <property type="entry name" value="Deoxyuridine triphosphatase"/>
    <property type="match status" value="1"/>
</dbReference>
<evidence type="ECO:0000256" key="6">
    <source>
        <dbReference type="ARBA" id="ARBA00022842"/>
    </source>
</evidence>
<dbReference type="CDD" id="cd07557">
    <property type="entry name" value="trimeric_dUTPase"/>
    <property type="match status" value="1"/>
</dbReference>
<comment type="pathway">
    <text evidence="2 10">Pyrimidine metabolism; dUMP biosynthesis; dUMP from dCTP (dUTP route): step 2/2.</text>
</comment>
<dbReference type="GO" id="GO:0004170">
    <property type="term" value="F:dUTP diphosphatase activity"/>
    <property type="evidence" value="ECO:0007669"/>
    <property type="project" value="UniProtKB-UniRule"/>
</dbReference>
<comment type="catalytic activity">
    <reaction evidence="8 10">
        <text>dUTP + H2O = dUMP + diphosphate + H(+)</text>
        <dbReference type="Rhea" id="RHEA:10248"/>
        <dbReference type="ChEBI" id="CHEBI:15377"/>
        <dbReference type="ChEBI" id="CHEBI:15378"/>
        <dbReference type="ChEBI" id="CHEBI:33019"/>
        <dbReference type="ChEBI" id="CHEBI:61555"/>
        <dbReference type="ChEBI" id="CHEBI:246422"/>
        <dbReference type="EC" id="3.6.1.23"/>
    </reaction>
</comment>
<feature type="region of interest" description="Disordered" evidence="11">
    <location>
        <begin position="145"/>
        <end position="191"/>
    </location>
</feature>